<reference evidence="5" key="1">
    <citation type="journal article" date="2019" name="Int. J. Syst. Evol. Microbiol.">
        <title>The Global Catalogue of Microorganisms (GCM) 10K type strain sequencing project: providing services to taxonomists for standard genome sequencing and annotation.</title>
        <authorList>
            <consortium name="The Broad Institute Genomics Platform"/>
            <consortium name="The Broad Institute Genome Sequencing Center for Infectious Disease"/>
            <person name="Wu L."/>
            <person name="Ma J."/>
        </authorList>
    </citation>
    <scope>NUCLEOTIDE SEQUENCE [LARGE SCALE GENOMIC DNA]</scope>
    <source>
        <strain evidence="5">TBRC 1276</strain>
    </source>
</reference>
<dbReference type="Gene3D" id="3.50.50.60">
    <property type="entry name" value="FAD/NAD(P)-binding domain"/>
    <property type="match status" value="1"/>
</dbReference>
<dbReference type="Proteomes" id="UP001595851">
    <property type="component" value="Unassembled WGS sequence"/>
</dbReference>
<dbReference type="EC" id="1.-.-.-" evidence="4"/>
<dbReference type="InterPro" id="IPR002938">
    <property type="entry name" value="FAD-bd"/>
</dbReference>
<dbReference type="EMBL" id="JBHSBI010000054">
    <property type="protein sequence ID" value="MFC4016006.1"/>
    <property type="molecule type" value="Genomic_DNA"/>
</dbReference>
<evidence type="ECO:0000313" key="5">
    <source>
        <dbReference type="Proteomes" id="UP001595851"/>
    </source>
</evidence>
<sequence>MYDVIVVGARCAGASIAMLLSRQGRRVLLLDRAGLPADTVSTLLIQQPGLLRLHQWGLLDDILATGAPVLSRASVTAGAVRLTGTAPVLDPTRGPCAPRRYALDQILLDAAIAAGALFRPRANVSDLHWDGGRVAGVVHTTPSGRRTLERATLVIGADGRHSTVAKLVGAAYLRHTPPVTRAIYTYYSGLPQQGLSFYSGVRNSAVCLPTQDGLTLVNTTIPHYPANRDVQGSREEIYRTMIRRLSQELHESLAQARRHDRLYYCTDLPNFFRQPYGPGWVLAGDAAHHKDPLPATGISDAFAQADQLACLLTGPLDDHAHVAARLAGYADYLRRGFTPTYERILAIPHREGVMHQAIHDNQHNPHFVNDWMNRFAGLR</sequence>
<keyword evidence="5" id="KW-1185">Reference proteome</keyword>
<dbReference type="PANTHER" id="PTHR13789:SF309">
    <property type="entry name" value="PUTATIVE (AFU_ORTHOLOGUE AFUA_6G14510)-RELATED"/>
    <property type="match status" value="1"/>
</dbReference>
<protein>
    <submittedName>
        <fullName evidence="4">NAD(P)/FAD-dependent oxidoreductase</fullName>
        <ecNumber evidence="4">1.-.-.-</ecNumber>
    </submittedName>
</protein>
<proteinExistence type="predicted"/>
<dbReference type="GO" id="GO:0016491">
    <property type="term" value="F:oxidoreductase activity"/>
    <property type="evidence" value="ECO:0007669"/>
    <property type="project" value="UniProtKB-KW"/>
</dbReference>
<dbReference type="InterPro" id="IPR050493">
    <property type="entry name" value="FAD-dep_Monooxygenase_BioMet"/>
</dbReference>
<dbReference type="PRINTS" id="PR00420">
    <property type="entry name" value="RNGMNOXGNASE"/>
</dbReference>
<organism evidence="4 5">
    <name type="scientific">Nonomuraea purpurea</name>
    <dbReference type="NCBI Taxonomy" id="1849276"/>
    <lineage>
        <taxon>Bacteria</taxon>
        <taxon>Bacillati</taxon>
        <taxon>Actinomycetota</taxon>
        <taxon>Actinomycetes</taxon>
        <taxon>Streptosporangiales</taxon>
        <taxon>Streptosporangiaceae</taxon>
        <taxon>Nonomuraea</taxon>
    </lineage>
</organism>
<comment type="caution">
    <text evidence="4">The sequence shown here is derived from an EMBL/GenBank/DDBJ whole genome shotgun (WGS) entry which is preliminary data.</text>
</comment>
<dbReference type="InterPro" id="IPR036188">
    <property type="entry name" value="FAD/NAD-bd_sf"/>
</dbReference>
<name>A0ABV8GPU0_9ACTN</name>
<evidence type="ECO:0000259" key="3">
    <source>
        <dbReference type="Pfam" id="PF01494"/>
    </source>
</evidence>
<dbReference type="RefSeq" id="WP_379535803.1">
    <property type="nucleotide sequence ID" value="NZ_JBHSBI010000054.1"/>
</dbReference>
<evidence type="ECO:0000256" key="2">
    <source>
        <dbReference type="ARBA" id="ARBA00023033"/>
    </source>
</evidence>
<gene>
    <name evidence="4" type="ORF">ACFOY2_52960</name>
</gene>
<evidence type="ECO:0000313" key="4">
    <source>
        <dbReference type="EMBL" id="MFC4016006.1"/>
    </source>
</evidence>
<dbReference type="PANTHER" id="PTHR13789">
    <property type="entry name" value="MONOOXYGENASE"/>
    <property type="match status" value="1"/>
</dbReference>
<accession>A0ABV8GPU0</accession>
<evidence type="ECO:0000256" key="1">
    <source>
        <dbReference type="ARBA" id="ARBA00023002"/>
    </source>
</evidence>
<feature type="domain" description="FAD-binding" evidence="3">
    <location>
        <begin position="2"/>
        <end position="315"/>
    </location>
</feature>
<keyword evidence="2" id="KW-0503">Monooxygenase</keyword>
<dbReference type="SUPFAM" id="SSF51905">
    <property type="entry name" value="FAD/NAD(P)-binding domain"/>
    <property type="match status" value="1"/>
</dbReference>
<keyword evidence="1 4" id="KW-0560">Oxidoreductase</keyword>
<dbReference type="Pfam" id="PF01494">
    <property type="entry name" value="FAD_binding_3"/>
    <property type="match status" value="1"/>
</dbReference>